<dbReference type="InterPro" id="IPR017896">
    <property type="entry name" value="4Fe4S_Fe-S-bd"/>
</dbReference>
<dbReference type="PANTHER" id="PTHR43255:SF1">
    <property type="entry name" value="IRON-SULFUR-BINDING OXIDOREDUCTASE FADF-RELATED"/>
    <property type="match status" value="1"/>
</dbReference>
<evidence type="ECO:0000256" key="6">
    <source>
        <dbReference type="ARBA" id="ARBA00023014"/>
    </source>
</evidence>
<feature type="transmembrane region" description="Helical" evidence="7">
    <location>
        <begin position="111"/>
        <end position="131"/>
    </location>
</feature>
<dbReference type="Gene3D" id="1.20.950.20">
    <property type="entry name" value="Transmembrane di-heme cytochromes, Chain C"/>
    <property type="match status" value="1"/>
</dbReference>
<dbReference type="AlphaFoldDB" id="A0A7C3YE27"/>
<evidence type="ECO:0000313" key="9">
    <source>
        <dbReference type="EMBL" id="HGE66118.1"/>
    </source>
</evidence>
<protein>
    <submittedName>
        <fullName evidence="9">(Fe-S)-binding protein</fullName>
    </submittedName>
</protein>
<keyword evidence="6" id="KW-0411">Iron-sulfur</keyword>
<dbReference type="PANTHER" id="PTHR43255">
    <property type="entry name" value="IRON-SULFUR-BINDING OXIDOREDUCTASE FADF-RELATED-RELATED"/>
    <property type="match status" value="1"/>
</dbReference>
<keyword evidence="2" id="KW-0004">4Fe-4S</keyword>
<dbReference type="Pfam" id="PF13183">
    <property type="entry name" value="Fer4_8"/>
    <property type="match status" value="1"/>
</dbReference>
<dbReference type="InterPro" id="IPR017900">
    <property type="entry name" value="4Fe4S_Fe_S_CS"/>
</dbReference>
<feature type="transmembrane region" description="Helical" evidence="7">
    <location>
        <begin position="324"/>
        <end position="343"/>
    </location>
</feature>
<dbReference type="EMBL" id="DTPI01000022">
    <property type="protein sequence ID" value="HGE66118.1"/>
    <property type="molecule type" value="Genomic_DNA"/>
</dbReference>
<feature type="domain" description="4Fe-4S ferredoxin-type" evidence="8">
    <location>
        <begin position="55"/>
        <end position="80"/>
    </location>
</feature>
<name>A0A7C3YE27_9EURY</name>
<dbReference type="InterPro" id="IPR051460">
    <property type="entry name" value="HdrC_iron-sulfur_subunit"/>
</dbReference>
<dbReference type="NCBIfam" id="NF038018">
    <property type="entry name" value="qmoC"/>
    <property type="match status" value="1"/>
</dbReference>
<evidence type="ECO:0000259" key="8">
    <source>
        <dbReference type="PROSITE" id="PS51379"/>
    </source>
</evidence>
<dbReference type="PROSITE" id="PS51379">
    <property type="entry name" value="4FE4S_FER_2"/>
    <property type="match status" value="1"/>
</dbReference>
<keyword evidence="5" id="KW-0408">Iron</keyword>
<reference evidence="9" key="1">
    <citation type="journal article" date="2020" name="mSystems">
        <title>Genome- and Community-Level Interaction Insights into Carbon Utilization and Element Cycling Functions of Hydrothermarchaeota in Hydrothermal Sediment.</title>
        <authorList>
            <person name="Zhou Z."/>
            <person name="Liu Y."/>
            <person name="Xu W."/>
            <person name="Pan J."/>
            <person name="Luo Z.H."/>
            <person name="Li M."/>
        </authorList>
    </citation>
    <scope>NUCLEOTIDE SEQUENCE [LARGE SCALE GENOMIC DNA]</scope>
    <source>
        <strain evidence="9">SpSt-97</strain>
    </source>
</reference>
<dbReference type="GO" id="GO:0051539">
    <property type="term" value="F:4 iron, 4 sulfur cluster binding"/>
    <property type="evidence" value="ECO:0007669"/>
    <property type="project" value="UniProtKB-KW"/>
</dbReference>
<sequence length="368" mass="41928">MEVDVKFTKEIQELGGRDLKKCFQCATCSVICPLSPEDRPFPRKEMIWAQWGLKEKLLNDPDVWLCHQCNDCSDYCPRGAKPGEVLAALRARQVQEYTFPSFLAKLFAKPIGLIVYFAVPIILTLIYFATFNPQIPEHEIVIGKFIPHTHIEYAGFAVGAWVIIVAVISVWRYWNYVILNNIPRYGEGAARSFFDGLIQTIVDIIYHSKFKECGKASYRYYAHFMIFWGFIILGIATIGDIIYIYVLGVKELALPIWDPVKILGNIGAFLLFVGSAWAIVQRLSDEKIGAGNYFDWLFLLTLFGVAITGITIELLRYAGNIGAYYAYIVHLILVFALIAFAPYTKFAHLLYRTLAYIWAKNVGREVKK</sequence>
<dbReference type="SUPFAM" id="SSF46548">
    <property type="entry name" value="alpha-helical ferredoxin"/>
    <property type="match status" value="1"/>
</dbReference>
<organism evidence="9">
    <name type="scientific">Geoglobus ahangari</name>
    <dbReference type="NCBI Taxonomy" id="113653"/>
    <lineage>
        <taxon>Archaea</taxon>
        <taxon>Methanobacteriati</taxon>
        <taxon>Methanobacteriota</taxon>
        <taxon>Archaeoglobi</taxon>
        <taxon>Archaeoglobales</taxon>
        <taxon>Archaeoglobaceae</taxon>
        <taxon>Geoglobus</taxon>
    </lineage>
</organism>
<evidence type="ECO:0000256" key="2">
    <source>
        <dbReference type="ARBA" id="ARBA00022485"/>
    </source>
</evidence>
<dbReference type="GO" id="GO:0005886">
    <property type="term" value="C:plasma membrane"/>
    <property type="evidence" value="ECO:0007669"/>
    <property type="project" value="TreeGrafter"/>
</dbReference>
<evidence type="ECO:0000256" key="7">
    <source>
        <dbReference type="SAM" id="Phobius"/>
    </source>
</evidence>
<keyword evidence="7" id="KW-0812">Transmembrane</keyword>
<gene>
    <name evidence="9" type="ORF">ENX77_03180</name>
</gene>
<dbReference type="Gene3D" id="1.10.1060.10">
    <property type="entry name" value="Alpha-helical ferredoxin"/>
    <property type="match status" value="1"/>
</dbReference>
<feature type="transmembrane region" description="Helical" evidence="7">
    <location>
        <begin position="292"/>
        <end position="312"/>
    </location>
</feature>
<dbReference type="GO" id="GO:0046872">
    <property type="term" value="F:metal ion binding"/>
    <property type="evidence" value="ECO:0007669"/>
    <property type="project" value="UniProtKB-KW"/>
</dbReference>
<evidence type="ECO:0000256" key="5">
    <source>
        <dbReference type="ARBA" id="ARBA00023004"/>
    </source>
</evidence>
<feature type="transmembrane region" description="Helical" evidence="7">
    <location>
        <begin position="220"/>
        <end position="246"/>
    </location>
</feature>
<dbReference type="PROSITE" id="PS00198">
    <property type="entry name" value="4FE4S_FER_1"/>
    <property type="match status" value="1"/>
</dbReference>
<dbReference type="InterPro" id="IPR009051">
    <property type="entry name" value="Helical_ferredxn"/>
</dbReference>
<comment type="caution">
    <text evidence="9">The sequence shown here is derived from an EMBL/GenBank/DDBJ whole genome shotgun (WGS) entry which is preliminary data.</text>
</comment>
<dbReference type="SUPFAM" id="SSF103501">
    <property type="entry name" value="Respiratory nitrate reductase 1 gamma chain"/>
    <property type="match status" value="1"/>
</dbReference>
<accession>A0A7C3YE27</accession>
<keyword evidence="7" id="KW-1133">Transmembrane helix</keyword>
<feature type="transmembrane region" description="Helical" evidence="7">
    <location>
        <begin position="151"/>
        <end position="174"/>
    </location>
</feature>
<dbReference type="GO" id="GO:0016491">
    <property type="term" value="F:oxidoreductase activity"/>
    <property type="evidence" value="ECO:0007669"/>
    <property type="project" value="UniProtKB-KW"/>
</dbReference>
<keyword evidence="7" id="KW-0472">Membrane</keyword>
<comment type="similarity">
    <text evidence="1">Belongs to the HdrC family.</text>
</comment>
<evidence type="ECO:0000256" key="1">
    <source>
        <dbReference type="ARBA" id="ARBA00007097"/>
    </source>
</evidence>
<proteinExistence type="inferred from homology"/>
<evidence type="ECO:0000256" key="3">
    <source>
        <dbReference type="ARBA" id="ARBA00022723"/>
    </source>
</evidence>
<evidence type="ECO:0000256" key="4">
    <source>
        <dbReference type="ARBA" id="ARBA00023002"/>
    </source>
</evidence>
<feature type="transmembrane region" description="Helical" evidence="7">
    <location>
        <begin position="262"/>
        <end position="280"/>
    </location>
</feature>
<keyword evidence="4" id="KW-0560">Oxidoreductase</keyword>
<keyword evidence="3" id="KW-0479">Metal-binding</keyword>
<dbReference type="InterPro" id="IPR036197">
    <property type="entry name" value="NarG-like_sf"/>
</dbReference>